<evidence type="ECO:0000313" key="5">
    <source>
        <dbReference type="EMBL" id="PWA29362.1"/>
    </source>
</evidence>
<dbReference type="GO" id="GO:0005886">
    <property type="term" value="C:plasma membrane"/>
    <property type="evidence" value="ECO:0007669"/>
    <property type="project" value="TreeGrafter"/>
</dbReference>
<evidence type="ECO:0000313" key="6">
    <source>
        <dbReference type="Proteomes" id="UP000250572"/>
    </source>
</evidence>
<organism evidence="5 6">
    <name type="scientific">Gambusia affinis</name>
    <name type="common">Western mosquitofish</name>
    <name type="synonym">Heterandria affinis</name>
    <dbReference type="NCBI Taxonomy" id="33528"/>
    <lineage>
        <taxon>Eukaryota</taxon>
        <taxon>Metazoa</taxon>
        <taxon>Chordata</taxon>
        <taxon>Craniata</taxon>
        <taxon>Vertebrata</taxon>
        <taxon>Euteleostomi</taxon>
        <taxon>Actinopterygii</taxon>
        <taxon>Neopterygii</taxon>
        <taxon>Teleostei</taxon>
        <taxon>Neoteleostei</taxon>
        <taxon>Acanthomorphata</taxon>
        <taxon>Ovalentaria</taxon>
        <taxon>Atherinomorphae</taxon>
        <taxon>Cyprinodontiformes</taxon>
        <taxon>Poeciliidae</taxon>
        <taxon>Poeciliinae</taxon>
        <taxon>Gambusia</taxon>
    </lineage>
</organism>
<feature type="domain" description="Fibronectin type-III" evidence="4">
    <location>
        <begin position="73"/>
        <end position="160"/>
    </location>
</feature>
<dbReference type="SUPFAM" id="SSF49265">
    <property type="entry name" value="Fibronectin type III"/>
    <property type="match status" value="1"/>
</dbReference>
<dbReference type="Proteomes" id="UP000250572">
    <property type="component" value="Unassembled WGS sequence"/>
</dbReference>
<reference evidence="5 6" key="1">
    <citation type="journal article" date="2018" name="G3 (Bethesda)">
        <title>A High-Quality Reference Genome for the Invasive Mosquitofish Gambusia affinis Using a Chicago Library.</title>
        <authorList>
            <person name="Hoffberg S.L."/>
            <person name="Troendle N.J."/>
            <person name="Glenn T.C."/>
            <person name="Mahmud O."/>
            <person name="Louha S."/>
            <person name="Chalopin D."/>
            <person name="Bennetzen J.L."/>
            <person name="Mauricio R."/>
        </authorList>
    </citation>
    <scope>NUCLEOTIDE SEQUENCE [LARGE SCALE GENOMIC DNA]</scope>
    <source>
        <strain evidence="5">NE01/NJP1002.9</strain>
        <tissue evidence="5">Muscle</tissue>
    </source>
</reference>
<dbReference type="InterPro" id="IPR050650">
    <property type="entry name" value="Type-II_Cytokine-TF_Rcpt"/>
</dbReference>
<dbReference type="InterPro" id="IPR036116">
    <property type="entry name" value="FN3_sf"/>
</dbReference>
<dbReference type="GO" id="GO:0004896">
    <property type="term" value="F:cytokine receptor activity"/>
    <property type="evidence" value="ECO:0007669"/>
    <property type="project" value="TreeGrafter"/>
</dbReference>
<dbReference type="AlphaFoldDB" id="A0A315W295"/>
<evidence type="ECO:0000256" key="3">
    <source>
        <dbReference type="SAM" id="SignalP"/>
    </source>
</evidence>
<keyword evidence="2" id="KW-0472">Membrane</keyword>
<keyword evidence="3" id="KW-0732">Signal</keyword>
<dbReference type="Pfam" id="PF01108">
    <property type="entry name" value="Tissue_fac"/>
    <property type="match status" value="1"/>
</dbReference>
<keyword evidence="2" id="KW-1133">Transmembrane helix</keyword>
<name>A0A315W295_GAMAF</name>
<dbReference type="STRING" id="33528.ENSGAFP00000006812"/>
<dbReference type="PANTHER" id="PTHR20859">
    <property type="entry name" value="INTERFERON/INTERLEUKIN RECEPTOR"/>
    <property type="match status" value="1"/>
</dbReference>
<dbReference type="PANTHER" id="PTHR20859:SF87">
    <property type="entry name" value="CYTOKINE RECEPTOR FAMILY MEMBER B13-RELATED"/>
    <property type="match status" value="1"/>
</dbReference>
<feature type="region of interest" description="Disordered" evidence="1">
    <location>
        <begin position="358"/>
        <end position="377"/>
    </location>
</feature>
<sequence length="613" mass="67671">MLTNGAFTALILICGHLSDAGFLSSCVTETLKISEPVAVICHLKAFRSWMQYKVLLSDRMISGSFAFEYGSILMFPEVPPPSNVIVKCKNLNTIVSWDYSKDQPQTIFWVKITGKRAAGSFEANTTAHQYDLTQFVWSSKERYLLFLVVDVIAVQGGKQSEAVRSKSFSFNCLESVDIKCSLEFPPVKVHKTTKGASVTFKNPLDFYVELKNTLAHNSEAELFYYVSPSENDSCRASPCKLDVTEECVTLKGYLLFGKHSDKQIDFKETKEYCSEKQGKEFDGLVMFAIILGSIFLIIIIVAVAVIFKVEAWTMKIPMPKITMDSHGNGTQQSFFTLPVNPENSRVSIVSPPVETTSLVSEDENLCEQPEPNDGGGDYDCRAEGNYADGGCLEESNQNLDGFVSGANGTDDDSPDCSMKTECVSLSSVEEERLPYDRPHVHNQRDLGDGEPVIGYVTQILHRSDNRKLFSVSLKRGTCPLETPPGETFVQNASGFLTFRSSLMACFLALLSSVLSSLFRACVDARGRSESLILVIRSACLAVRPLEGRTSRGMPVLPDTRIAFGCRQTTIILDDFLQAGAVRFDEALQLGVVQSPDLIVIKLFIKLKNKNAGS</sequence>
<protein>
    <recommendedName>
        <fullName evidence="4">Fibronectin type-III domain-containing protein</fullName>
    </recommendedName>
</protein>
<comment type="caution">
    <text evidence="5">The sequence shown here is derived from an EMBL/GenBank/DDBJ whole genome shotgun (WGS) entry which is preliminary data.</text>
</comment>
<evidence type="ECO:0000259" key="4">
    <source>
        <dbReference type="Pfam" id="PF01108"/>
    </source>
</evidence>
<keyword evidence="6" id="KW-1185">Reference proteome</keyword>
<dbReference type="EMBL" id="NHOQ01000621">
    <property type="protein sequence ID" value="PWA29362.1"/>
    <property type="molecule type" value="Genomic_DNA"/>
</dbReference>
<proteinExistence type="predicted"/>
<feature type="transmembrane region" description="Helical" evidence="2">
    <location>
        <begin position="284"/>
        <end position="307"/>
    </location>
</feature>
<feature type="chain" id="PRO_5016326548" description="Fibronectin type-III domain-containing protein" evidence="3">
    <location>
        <begin position="21"/>
        <end position="613"/>
    </location>
</feature>
<evidence type="ECO:0000256" key="1">
    <source>
        <dbReference type="SAM" id="MobiDB-lite"/>
    </source>
</evidence>
<feature type="signal peptide" evidence="3">
    <location>
        <begin position="1"/>
        <end position="20"/>
    </location>
</feature>
<dbReference type="Gene3D" id="2.60.40.10">
    <property type="entry name" value="Immunoglobulins"/>
    <property type="match status" value="1"/>
</dbReference>
<dbReference type="InterPro" id="IPR013783">
    <property type="entry name" value="Ig-like_fold"/>
</dbReference>
<accession>A0A315W295</accession>
<evidence type="ECO:0000256" key="2">
    <source>
        <dbReference type="SAM" id="Phobius"/>
    </source>
</evidence>
<gene>
    <name evidence="5" type="ORF">CCH79_00013943</name>
</gene>
<keyword evidence="2" id="KW-0812">Transmembrane</keyword>
<dbReference type="InterPro" id="IPR003961">
    <property type="entry name" value="FN3_dom"/>
</dbReference>